<feature type="transmembrane region" description="Helical" evidence="7">
    <location>
        <begin position="167"/>
        <end position="185"/>
    </location>
</feature>
<dbReference type="InterPro" id="IPR050833">
    <property type="entry name" value="Poly_Biosynth_Transport"/>
</dbReference>
<evidence type="ECO:0000256" key="2">
    <source>
        <dbReference type="ARBA" id="ARBA00007430"/>
    </source>
</evidence>
<comment type="caution">
    <text evidence="8">The sequence shown here is derived from an EMBL/GenBank/DDBJ whole genome shotgun (WGS) entry which is preliminary data.</text>
</comment>
<evidence type="ECO:0000256" key="6">
    <source>
        <dbReference type="ARBA" id="ARBA00023136"/>
    </source>
</evidence>
<dbReference type="EMBL" id="JBELOE010000152">
    <property type="protein sequence ID" value="MER2491830.1"/>
    <property type="molecule type" value="Genomic_DNA"/>
</dbReference>
<keyword evidence="4 7" id="KW-0812">Transmembrane</keyword>
<feature type="transmembrane region" description="Helical" evidence="7">
    <location>
        <begin position="295"/>
        <end position="317"/>
    </location>
</feature>
<sequence length="487" mass="55247">MLVKNTIIIGAARFLNRFLGLISTIIVARILMPEDYGIIATCMLVQDLGYRFTKVGTTQNLISSKDNSKTFTDSLLLQRILVGFISSVLVFLSAPYVATWFNDARIEDALQVICWIFLLNSLVNFNNQIATKKNNFKPELAAQVIGKIVQVSCAISIAYIYQSYWALVAGLMSFSAMNLLSSYIVSKPYFLTSLPLALTVKHFAYSKWYLALEMVDYCNAKLSQVLIGKFFDKTVLGYFSVGRDLCFMFSLEISAAIDKSNLSHLSGKLNNTDTEAEKNHIILENLQQIFCFKNLTIVPFYFAFIFYPDFIIALIFGENWLGMAEYFRLFSIAALLIGFNTTFPTIFDSIRRPNVNFRATFITLTFLVLFSIPAIQYMDARIFILGTISTIVGKQIYFLFNLSRIRQIPLAQIIKPTMMSLSLISFSAVIGVVLQKVTLFPILEMCIYGITYLLVVYSVARIFNNRLYLSVFQLAADKIKRKSVFSR</sequence>
<evidence type="ECO:0000256" key="5">
    <source>
        <dbReference type="ARBA" id="ARBA00022989"/>
    </source>
</evidence>
<feature type="transmembrane region" description="Helical" evidence="7">
    <location>
        <begin position="7"/>
        <end position="30"/>
    </location>
</feature>
<evidence type="ECO:0000313" key="9">
    <source>
        <dbReference type="Proteomes" id="UP001467690"/>
    </source>
</evidence>
<dbReference type="RefSeq" id="WP_350401410.1">
    <property type="nucleotide sequence ID" value="NZ_JBELOE010000152.1"/>
</dbReference>
<gene>
    <name evidence="8" type="ORF">ABS311_08030</name>
</gene>
<keyword evidence="3" id="KW-1003">Cell membrane</keyword>
<dbReference type="Proteomes" id="UP001467690">
    <property type="component" value="Unassembled WGS sequence"/>
</dbReference>
<comment type="similarity">
    <text evidence="2">Belongs to the polysaccharide synthase family.</text>
</comment>
<keyword evidence="5 7" id="KW-1133">Transmembrane helix</keyword>
<evidence type="ECO:0000256" key="3">
    <source>
        <dbReference type="ARBA" id="ARBA00022475"/>
    </source>
</evidence>
<evidence type="ECO:0000256" key="4">
    <source>
        <dbReference type="ARBA" id="ARBA00022692"/>
    </source>
</evidence>
<feature type="transmembrane region" description="Helical" evidence="7">
    <location>
        <begin position="329"/>
        <end position="347"/>
    </location>
</feature>
<dbReference type="PANTHER" id="PTHR30250">
    <property type="entry name" value="PST FAMILY PREDICTED COLANIC ACID TRANSPORTER"/>
    <property type="match status" value="1"/>
</dbReference>
<name>A0ABV1RFY6_9ALTE</name>
<dbReference type="PANTHER" id="PTHR30250:SF10">
    <property type="entry name" value="LIPOPOLYSACCHARIDE BIOSYNTHESIS PROTEIN WZXC"/>
    <property type="match status" value="1"/>
</dbReference>
<reference evidence="8 9" key="1">
    <citation type="submission" date="2024-06" db="EMBL/GenBank/DDBJ databases">
        <authorList>
            <person name="Chen R.Y."/>
        </authorList>
    </citation>
    <scope>NUCLEOTIDE SEQUENCE [LARGE SCALE GENOMIC DNA]</scope>
    <source>
        <strain evidence="8 9">D2</strain>
    </source>
</reference>
<keyword evidence="6 7" id="KW-0472">Membrane</keyword>
<accession>A0ABV1RFY6</accession>
<proteinExistence type="inferred from homology"/>
<keyword evidence="9" id="KW-1185">Reference proteome</keyword>
<evidence type="ECO:0000313" key="8">
    <source>
        <dbReference type="EMBL" id="MER2491830.1"/>
    </source>
</evidence>
<feature type="transmembrane region" description="Helical" evidence="7">
    <location>
        <begin position="74"/>
        <end position="97"/>
    </location>
</feature>
<comment type="subcellular location">
    <subcellularLocation>
        <location evidence="1">Cell membrane</location>
        <topology evidence="1">Multi-pass membrane protein</topology>
    </subcellularLocation>
</comment>
<feature type="transmembrane region" description="Helical" evidence="7">
    <location>
        <begin position="359"/>
        <end position="376"/>
    </location>
</feature>
<feature type="transmembrane region" description="Helical" evidence="7">
    <location>
        <begin position="440"/>
        <end position="460"/>
    </location>
</feature>
<evidence type="ECO:0000256" key="7">
    <source>
        <dbReference type="SAM" id="Phobius"/>
    </source>
</evidence>
<dbReference type="Pfam" id="PF13440">
    <property type="entry name" value="Polysacc_synt_3"/>
    <property type="match status" value="1"/>
</dbReference>
<evidence type="ECO:0000256" key="1">
    <source>
        <dbReference type="ARBA" id="ARBA00004651"/>
    </source>
</evidence>
<organism evidence="8 9">
    <name type="scientific">Catenovulum sediminis</name>
    <dbReference type="NCBI Taxonomy" id="1740262"/>
    <lineage>
        <taxon>Bacteria</taxon>
        <taxon>Pseudomonadati</taxon>
        <taxon>Pseudomonadota</taxon>
        <taxon>Gammaproteobacteria</taxon>
        <taxon>Alteromonadales</taxon>
        <taxon>Alteromonadaceae</taxon>
        <taxon>Catenovulum</taxon>
    </lineage>
</organism>
<feature type="transmembrane region" description="Helical" evidence="7">
    <location>
        <begin position="382"/>
        <end position="401"/>
    </location>
</feature>
<feature type="transmembrane region" description="Helical" evidence="7">
    <location>
        <begin position="413"/>
        <end position="434"/>
    </location>
</feature>
<protein>
    <submittedName>
        <fullName evidence="8">Oligosaccharide flippase family protein</fullName>
    </submittedName>
</protein>